<feature type="compositionally biased region" description="Polar residues" evidence="1">
    <location>
        <begin position="291"/>
        <end position="300"/>
    </location>
</feature>
<dbReference type="GeneID" id="18760266"/>
<evidence type="ECO:0000313" key="5">
    <source>
        <dbReference type="Proteomes" id="UP000006753"/>
    </source>
</evidence>
<dbReference type="STRING" id="1072389.K1WIJ1"/>
<dbReference type="OMA" id="GQFHFGM"/>
<feature type="region of interest" description="Disordered" evidence="1">
    <location>
        <begin position="285"/>
        <end position="370"/>
    </location>
</feature>
<keyword evidence="5" id="KW-1185">Reference proteome</keyword>
<reference evidence="4 5" key="1">
    <citation type="journal article" date="2012" name="BMC Genomics">
        <title>Sequencing the genome of Marssonina brunnea reveals fungus-poplar co-evolution.</title>
        <authorList>
            <person name="Zhu S."/>
            <person name="Cao Y.-Z."/>
            <person name="Jiang C."/>
            <person name="Tan B.-Y."/>
            <person name="Wang Z."/>
            <person name="Feng S."/>
            <person name="Zhang L."/>
            <person name="Su X.-H."/>
            <person name="Brejova B."/>
            <person name="Vinar T."/>
            <person name="Xu M."/>
            <person name="Wang M.-X."/>
            <person name="Zhang S.-G."/>
            <person name="Huang M.-R."/>
            <person name="Wu R."/>
            <person name="Zhou Y."/>
        </authorList>
    </citation>
    <scope>NUCLEOTIDE SEQUENCE [LARGE SCALE GENOMIC DNA]</scope>
    <source>
        <strain evidence="4 5">MB_m1</strain>
    </source>
</reference>
<feature type="compositionally biased region" description="Basic and acidic residues" evidence="1">
    <location>
        <begin position="318"/>
        <end position="331"/>
    </location>
</feature>
<dbReference type="InterPro" id="IPR041524">
    <property type="entry name" value="GH131_N"/>
</dbReference>
<dbReference type="HOGENOM" id="CLU_063723_1_1_1"/>
<feature type="domain" description="Glycoside hydrolase 131 catalytic N-terminal" evidence="3">
    <location>
        <begin position="24"/>
        <end position="283"/>
    </location>
</feature>
<dbReference type="RefSeq" id="XP_007292220.1">
    <property type="nucleotide sequence ID" value="XM_007292158.1"/>
</dbReference>
<gene>
    <name evidence="4" type="ORF">MBM_04331</name>
</gene>
<dbReference type="KEGG" id="mbe:MBM_04331"/>
<protein>
    <recommendedName>
        <fullName evidence="3">Glycoside hydrolase 131 catalytic N-terminal domain-containing protein</fullName>
    </recommendedName>
</protein>
<organism evidence="4 5">
    <name type="scientific">Marssonina brunnea f. sp. multigermtubi (strain MB_m1)</name>
    <name type="common">Marssonina leaf spot fungus</name>
    <dbReference type="NCBI Taxonomy" id="1072389"/>
    <lineage>
        <taxon>Eukaryota</taxon>
        <taxon>Fungi</taxon>
        <taxon>Dikarya</taxon>
        <taxon>Ascomycota</taxon>
        <taxon>Pezizomycotina</taxon>
        <taxon>Leotiomycetes</taxon>
        <taxon>Helotiales</taxon>
        <taxon>Drepanopezizaceae</taxon>
        <taxon>Drepanopeziza</taxon>
    </lineage>
</organism>
<sequence length="370" mass="40211">MGLTLIYTSLLALASNAVAQKCPIVFDGRVPDGTTPSLFDTEASPFNTEYVKGKEVAFSELIKIPDVPTSLFDAPEKSEAIEVTISDLSIFAPSPDNVQVGFRRAELQVDGNNGTDSSTIGVKTLHFSVRKDPARPFNNSHEYQLVWLEDNSYSTNQIVLKTGYIWPPTGLDPDTLVLFGNVNSKPVPQLFNTSFTEDVWHNFGVTMDFTASTTTVYYSTDSDPLALVNGPVANDVSGQGQFHFGPLKKPTGEGIKDVTKEGYQSPGIDEGVIFGAIFMEDSEGDCVSLSPDGSSTQSYNAVPAPTEEKSYQPTTPPTKEKTEEKTGEKTGGKTGGETGEKTGEKYKQKSEKKYEEKSEEKGEKKTECDS</sequence>
<accession>K1WIJ1</accession>
<dbReference type="eggNOG" id="ENOG502SKJS">
    <property type="taxonomic scope" value="Eukaryota"/>
</dbReference>
<keyword evidence="2" id="KW-0732">Signal</keyword>
<dbReference type="InParanoid" id="K1WIJ1"/>
<evidence type="ECO:0000256" key="2">
    <source>
        <dbReference type="SAM" id="SignalP"/>
    </source>
</evidence>
<dbReference type="PANTHER" id="PTHR34612">
    <property type="entry name" value="GH131_N DOMAIN-CONTAINING PROTEIN"/>
    <property type="match status" value="1"/>
</dbReference>
<dbReference type="OrthoDB" id="5283326at2759"/>
<dbReference type="Pfam" id="PF18271">
    <property type="entry name" value="GH131_N"/>
    <property type="match status" value="1"/>
</dbReference>
<feature type="compositionally biased region" description="Basic and acidic residues" evidence="1">
    <location>
        <begin position="338"/>
        <end position="370"/>
    </location>
</feature>
<name>K1WIJ1_MARBU</name>
<dbReference type="Gene3D" id="2.60.120.1160">
    <property type="match status" value="1"/>
</dbReference>
<dbReference type="EMBL" id="JH921436">
    <property type="protein sequence ID" value="EKD17470.1"/>
    <property type="molecule type" value="Genomic_DNA"/>
</dbReference>
<proteinExistence type="predicted"/>
<dbReference type="Proteomes" id="UP000006753">
    <property type="component" value="Unassembled WGS sequence"/>
</dbReference>
<evidence type="ECO:0000259" key="3">
    <source>
        <dbReference type="Pfam" id="PF18271"/>
    </source>
</evidence>
<feature type="signal peptide" evidence="2">
    <location>
        <begin position="1"/>
        <end position="19"/>
    </location>
</feature>
<evidence type="ECO:0000256" key="1">
    <source>
        <dbReference type="SAM" id="MobiDB-lite"/>
    </source>
</evidence>
<evidence type="ECO:0000313" key="4">
    <source>
        <dbReference type="EMBL" id="EKD17470.1"/>
    </source>
</evidence>
<feature type="chain" id="PRO_5003854797" description="Glycoside hydrolase 131 catalytic N-terminal domain-containing protein" evidence="2">
    <location>
        <begin position="20"/>
        <end position="370"/>
    </location>
</feature>
<dbReference type="PANTHER" id="PTHR34612:SF2">
    <property type="entry name" value="GLYCOSIDE HYDROLASE 131 CATALYTIC N-TERMINAL DOMAIN-CONTAINING PROTEIN"/>
    <property type="match status" value="1"/>
</dbReference>
<dbReference type="AlphaFoldDB" id="K1WIJ1"/>